<dbReference type="EMBL" id="JAFBER010000021">
    <property type="protein sequence ID" value="MBM7646488.1"/>
    <property type="molecule type" value="Genomic_DNA"/>
</dbReference>
<dbReference type="Proteomes" id="UP000808914">
    <property type="component" value="Unassembled WGS sequence"/>
</dbReference>
<name>A0ABS2Q2G6_9BACL</name>
<sequence>MAAITNKHAGETCIICEKQKRSGIHICEQLICDSCQKHIIETDVSDIKYRYILKKLSKLSLTLKDAVESRHSS</sequence>
<evidence type="ECO:0000313" key="2">
    <source>
        <dbReference type="Proteomes" id="UP000808914"/>
    </source>
</evidence>
<comment type="caution">
    <text evidence="1">The sequence shown here is derived from an EMBL/GenBank/DDBJ whole genome shotgun (WGS) entry which is preliminary data.</text>
</comment>
<protein>
    <recommendedName>
        <fullName evidence="3">Inhibitor of sigma-G Gin protein</fullName>
    </recommendedName>
</protein>
<dbReference type="RefSeq" id="WP_205004366.1">
    <property type="nucleotide sequence ID" value="NZ_JAFBER010000021.1"/>
</dbReference>
<dbReference type="InterPro" id="IPR019700">
    <property type="entry name" value="Sigma-G_inhibitor_Gin"/>
</dbReference>
<reference evidence="1 2" key="1">
    <citation type="submission" date="2021-01" db="EMBL/GenBank/DDBJ databases">
        <title>Genomic Encyclopedia of Type Strains, Phase IV (KMG-IV): sequencing the most valuable type-strain genomes for metagenomic binning, comparative biology and taxonomic classification.</title>
        <authorList>
            <person name="Goeker M."/>
        </authorList>
    </citation>
    <scope>NUCLEOTIDE SEQUENCE [LARGE SCALE GENOMIC DNA]</scope>
    <source>
        <strain evidence="1 2">DSM 28236</strain>
    </source>
</reference>
<evidence type="ECO:0000313" key="1">
    <source>
        <dbReference type="EMBL" id="MBM7646488.1"/>
    </source>
</evidence>
<evidence type="ECO:0008006" key="3">
    <source>
        <dbReference type="Google" id="ProtNLM"/>
    </source>
</evidence>
<accession>A0ABS2Q2G6</accession>
<organism evidence="1 2">
    <name type="scientific">Scopulibacillus daqui</name>
    <dbReference type="NCBI Taxonomy" id="1469162"/>
    <lineage>
        <taxon>Bacteria</taxon>
        <taxon>Bacillati</taxon>
        <taxon>Bacillota</taxon>
        <taxon>Bacilli</taxon>
        <taxon>Bacillales</taxon>
        <taxon>Sporolactobacillaceae</taxon>
        <taxon>Scopulibacillus</taxon>
    </lineage>
</organism>
<gene>
    <name evidence="1" type="ORF">JOD45_002716</name>
</gene>
<keyword evidence="2" id="KW-1185">Reference proteome</keyword>
<dbReference type="Pfam" id="PF10764">
    <property type="entry name" value="Gin"/>
    <property type="match status" value="1"/>
</dbReference>
<proteinExistence type="predicted"/>